<dbReference type="PANTHER" id="PTHR21382">
    <property type="entry name" value="NADH-UBIQUINONE OXIDOREDUCTASE SUBUNIT"/>
    <property type="match status" value="1"/>
</dbReference>
<keyword evidence="6" id="KW-0472">Membrane</keyword>
<dbReference type="Proteomes" id="UP000274822">
    <property type="component" value="Unassembled WGS sequence"/>
</dbReference>
<accession>A0A433QT18</accession>
<evidence type="ECO:0000256" key="1">
    <source>
        <dbReference type="ARBA" id="ARBA00004448"/>
    </source>
</evidence>
<dbReference type="EMBL" id="RBNJ01001638">
    <property type="protein sequence ID" value="RUS32934.1"/>
    <property type="molecule type" value="Genomic_DNA"/>
</dbReference>
<sequence>MPPHNNEACPEAAIRVGATFAVAGLLVSSVQNSLGTHSQGAKGVFTRTGGTIGFFAAMGGVFAATECIVGEIRKEDDALNRAAAGCAAGIVAGIRAHSIPVMCGACVAVGTAFAVYEYGGGNIKGMLVQMSEEEKQEWRASFFKKKEQKTE</sequence>
<keyword evidence="4" id="KW-1133">Transmembrane helix</keyword>
<organism evidence="7 8">
    <name type="scientific">Jimgerdemannia flammicorona</name>
    <dbReference type="NCBI Taxonomy" id="994334"/>
    <lineage>
        <taxon>Eukaryota</taxon>
        <taxon>Fungi</taxon>
        <taxon>Fungi incertae sedis</taxon>
        <taxon>Mucoromycota</taxon>
        <taxon>Mucoromycotina</taxon>
        <taxon>Endogonomycetes</taxon>
        <taxon>Endogonales</taxon>
        <taxon>Endogonaceae</taxon>
        <taxon>Jimgerdemannia</taxon>
    </lineage>
</organism>
<keyword evidence="2" id="KW-0812">Transmembrane</keyword>
<evidence type="ECO:0000256" key="6">
    <source>
        <dbReference type="ARBA" id="ARBA00023136"/>
    </source>
</evidence>
<evidence type="ECO:0000256" key="3">
    <source>
        <dbReference type="ARBA" id="ARBA00022792"/>
    </source>
</evidence>
<dbReference type="GO" id="GO:0045271">
    <property type="term" value="C:respiratory chain complex I"/>
    <property type="evidence" value="ECO:0007669"/>
    <property type="project" value="InterPro"/>
</dbReference>
<dbReference type="AlphaFoldDB" id="A0A433QT18"/>
<proteinExistence type="predicted"/>
<evidence type="ECO:0000256" key="4">
    <source>
        <dbReference type="ARBA" id="ARBA00022989"/>
    </source>
</evidence>
<dbReference type="GO" id="GO:0005743">
    <property type="term" value="C:mitochondrial inner membrane"/>
    <property type="evidence" value="ECO:0007669"/>
    <property type="project" value="UniProtKB-SubCell"/>
</dbReference>
<comment type="caution">
    <text evidence="7">The sequence shown here is derived from an EMBL/GenBank/DDBJ whole genome shotgun (WGS) entry which is preliminary data.</text>
</comment>
<evidence type="ECO:0000313" key="7">
    <source>
        <dbReference type="EMBL" id="RUS32934.1"/>
    </source>
</evidence>
<dbReference type="PANTHER" id="PTHR21382:SF1">
    <property type="entry name" value="NADH DEHYDROGENASE [UBIQUINONE] 1 ALPHA SUBCOMPLEX SUBUNIT 11"/>
    <property type="match status" value="1"/>
</dbReference>
<dbReference type="InterPro" id="IPR039205">
    <property type="entry name" value="NDUFA11"/>
</dbReference>
<evidence type="ECO:0000256" key="2">
    <source>
        <dbReference type="ARBA" id="ARBA00022692"/>
    </source>
</evidence>
<evidence type="ECO:0000256" key="5">
    <source>
        <dbReference type="ARBA" id="ARBA00023128"/>
    </source>
</evidence>
<reference evidence="7 8" key="1">
    <citation type="journal article" date="2018" name="New Phytol.">
        <title>Phylogenomics of Endogonaceae and evolution of mycorrhizas within Mucoromycota.</title>
        <authorList>
            <person name="Chang Y."/>
            <person name="Desiro A."/>
            <person name="Na H."/>
            <person name="Sandor L."/>
            <person name="Lipzen A."/>
            <person name="Clum A."/>
            <person name="Barry K."/>
            <person name="Grigoriev I.V."/>
            <person name="Martin F.M."/>
            <person name="Stajich J.E."/>
            <person name="Smith M.E."/>
            <person name="Bonito G."/>
            <person name="Spatafora J.W."/>
        </authorList>
    </citation>
    <scope>NUCLEOTIDE SEQUENCE [LARGE SCALE GENOMIC DNA]</scope>
    <source>
        <strain evidence="7 8">AD002</strain>
    </source>
</reference>
<dbReference type="GO" id="GO:0006120">
    <property type="term" value="P:mitochondrial electron transport, NADH to ubiquinone"/>
    <property type="evidence" value="ECO:0007669"/>
    <property type="project" value="InterPro"/>
</dbReference>
<gene>
    <name evidence="7" type="ORF">BC938DRAFT_473771</name>
</gene>
<protein>
    <submittedName>
        <fullName evidence="7">Uncharacterized protein</fullName>
    </submittedName>
</protein>
<keyword evidence="5" id="KW-0496">Mitochondrion</keyword>
<keyword evidence="3" id="KW-0999">Mitochondrion inner membrane</keyword>
<name>A0A433QT18_9FUNG</name>
<keyword evidence="8" id="KW-1185">Reference proteome</keyword>
<evidence type="ECO:0000313" key="8">
    <source>
        <dbReference type="Proteomes" id="UP000274822"/>
    </source>
</evidence>
<dbReference type="Pfam" id="PF02466">
    <property type="entry name" value="Tim17"/>
    <property type="match status" value="1"/>
</dbReference>
<comment type="subcellular location">
    <subcellularLocation>
        <location evidence="1">Mitochondrion inner membrane</location>
        <topology evidence="1">Multi-pass membrane protein</topology>
    </subcellularLocation>
</comment>